<dbReference type="Proteomes" id="UP000524246">
    <property type="component" value="Unassembled WGS sequence"/>
</dbReference>
<comment type="caution">
    <text evidence="2">The sequence shown here is derived from an EMBL/GenBank/DDBJ whole genome shotgun (WGS) entry which is preliminary data.</text>
</comment>
<evidence type="ECO:0000256" key="1">
    <source>
        <dbReference type="SAM" id="MobiDB-lite"/>
    </source>
</evidence>
<feature type="region of interest" description="Disordered" evidence="1">
    <location>
        <begin position="28"/>
        <end position="48"/>
    </location>
</feature>
<protein>
    <submittedName>
        <fullName evidence="2">Uncharacterized protein</fullName>
    </submittedName>
</protein>
<gene>
    <name evidence="2" type="ORF">GYA55_08350</name>
</gene>
<sequence>MWYGSMVVRIVHGQAGSLYAALLKEGSGANSHDKTKEVQPKADTSVKGVVHQAPASDAVKVTLSSQSGPTVSNLVRAASLNESVVSVKSMRGAVGSERIEHYKDAKQVTNDLTEQMHEDPETSMEAHNVNGLAAKGTMM</sequence>
<proteinExistence type="predicted"/>
<evidence type="ECO:0000313" key="2">
    <source>
        <dbReference type="EMBL" id="NMC63166.1"/>
    </source>
</evidence>
<feature type="compositionally biased region" description="Basic and acidic residues" evidence="1">
    <location>
        <begin position="31"/>
        <end position="40"/>
    </location>
</feature>
<accession>A0A7X9FS82</accession>
<reference evidence="2 3" key="1">
    <citation type="journal article" date="2020" name="Biotechnol. Biofuels">
        <title>New insights from the biogas microbiome by comprehensive genome-resolved metagenomics of nearly 1600 species originating from multiple anaerobic digesters.</title>
        <authorList>
            <person name="Campanaro S."/>
            <person name="Treu L."/>
            <person name="Rodriguez-R L.M."/>
            <person name="Kovalovszki A."/>
            <person name="Ziels R.M."/>
            <person name="Maus I."/>
            <person name="Zhu X."/>
            <person name="Kougias P.G."/>
            <person name="Basile A."/>
            <person name="Luo G."/>
            <person name="Schluter A."/>
            <person name="Konstantinidis K.T."/>
            <person name="Angelidaki I."/>
        </authorList>
    </citation>
    <scope>NUCLEOTIDE SEQUENCE [LARGE SCALE GENOMIC DNA]</scope>
    <source>
        <strain evidence="2">AS27yjCOA_65</strain>
    </source>
</reference>
<dbReference type="EMBL" id="JAAZON010000369">
    <property type="protein sequence ID" value="NMC63166.1"/>
    <property type="molecule type" value="Genomic_DNA"/>
</dbReference>
<dbReference type="AlphaFoldDB" id="A0A7X9FS82"/>
<organism evidence="2 3">
    <name type="scientific">SAR324 cluster bacterium</name>
    <dbReference type="NCBI Taxonomy" id="2024889"/>
    <lineage>
        <taxon>Bacteria</taxon>
        <taxon>Deltaproteobacteria</taxon>
        <taxon>SAR324 cluster</taxon>
    </lineage>
</organism>
<name>A0A7X9FS82_9DELT</name>
<evidence type="ECO:0000313" key="3">
    <source>
        <dbReference type="Proteomes" id="UP000524246"/>
    </source>
</evidence>